<comment type="caution">
    <text evidence="2">The sequence shown here is derived from an EMBL/GenBank/DDBJ whole genome shotgun (WGS) entry which is preliminary data.</text>
</comment>
<evidence type="ECO:0000313" key="2">
    <source>
        <dbReference type="EMBL" id="KAE8960189.1"/>
    </source>
</evidence>
<feature type="region of interest" description="Disordered" evidence="1">
    <location>
        <begin position="81"/>
        <end position="103"/>
    </location>
</feature>
<dbReference type="Proteomes" id="UP000435112">
    <property type="component" value="Unassembled WGS sequence"/>
</dbReference>
<reference evidence="2 3" key="1">
    <citation type="submission" date="2018-09" db="EMBL/GenBank/DDBJ databases">
        <title>Genomic investigation of the strawberry pathogen Phytophthora fragariae indicates pathogenicity is determined by transcriptional variation in three key races.</title>
        <authorList>
            <person name="Adams T.M."/>
            <person name="Armitage A.D."/>
            <person name="Sobczyk M.K."/>
            <person name="Bates H.J."/>
            <person name="Dunwell J.M."/>
            <person name="Nellist C.F."/>
            <person name="Harrison R.J."/>
        </authorList>
    </citation>
    <scope>NUCLEOTIDE SEQUENCE [LARGE SCALE GENOMIC DNA]</scope>
    <source>
        <strain evidence="2 3">SCRP324</strain>
    </source>
</reference>
<evidence type="ECO:0000256" key="1">
    <source>
        <dbReference type="SAM" id="MobiDB-lite"/>
    </source>
</evidence>
<dbReference type="OrthoDB" id="134625at2759"/>
<name>A0A6A3GT70_9STRA</name>
<organism evidence="2 3">
    <name type="scientific">Phytophthora rubi</name>
    <dbReference type="NCBI Taxonomy" id="129364"/>
    <lineage>
        <taxon>Eukaryota</taxon>
        <taxon>Sar</taxon>
        <taxon>Stramenopiles</taxon>
        <taxon>Oomycota</taxon>
        <taxon>Peronosporomycetes</taxon>
        <taxon>Peronosporales</taxon>
        <taxon>Peronosporaceae</taxon>
        <taxon>Phytophthora</taxon>
    </lineage>
</organism>
<proteinExistence type="predicted"/>
<dbReference type="EMBL" id="QXFU01006740">
    <property type="protein sequence ID" value="KAE8960189.1"/>
    <property type="molecule type" value="Genomic_DNA"/>
</dbReference>
<gene>
    <name evidence="2" type="ORF">PR002_g30302</name>
</gene>
<sequence>MSMHDYVQKTRHLASCIVTKPINMVSQVHVFVIGMREGMTRYCLTRAEPTTLEEAFALALREDYVVVRRTQGRRLRRFPCRGPSPWRSTPSRRRIANSGRPRGEDEVVVNHVRWSASDAGRLDIARQCAARRLR</sequence>
<dbReference type="AlphaFoldDB" id="A0A6A3GT70"/>
<evidence type="ECO:0000313" key="3">
    <source>
        <dbReference type="Proteomes" id="UP000435112"/>
    </source>
</evidence>
<accession>A0A6A3GT70</accession>
<protein>
    <submittedName>
        <fullName evidence="2">Uncharacterized protein</fullName>
    </submittedName>
</protein>